<evidence type="ECO:0000313" key="1">
    <source>
        <dbReference type="EMBL" id="PJZ64319.1"/>
    </source>
</evidence>
<gene>
    <name evidence="1" type="ORF">CH371_18015</name>
</gene>
<accession>A0A2M9Z7A9</accession>
<organism evidence="1 2">
    <name type="scientific">Leptospira wolffii</name>
    <dbReference type="NCBI Taxonomy" id="409998"/>
    <lineage>
        <taxon>Bacteria</taxon>
        <taxon>Pseudomonadati</taxon>
        <taxon>Spirochaetota</taxon>
        <taxon>Spirochaetia</taxon>
        <taxon>Leptospirales</taxon>
        <taxon>Leptospiraceae</taxon>
        <taxon>Leptospira</taxon>
    </lineage>
</organism>
<protein>
    <submittedName>
        <fullName evidence="1">Uncharacterized protein</fullName>
    </submittedName>
</protein>
<name>A0A2M9Z7A9_9LEPT</name>
<reference evidence="1 2" key="1">
    <citation type="submission" date="2017-07" db="EMBL/GenBank/DDBJ databases">
        <title>Leptospira spp. isolated from tropical soils.</title>
        <authorList>
            <person name="Thibeaux R."/>
            <person name="Iraola G."/>
            <person name="Ferres I."/>
            <person name="Bierque E."/>
            <person name="Girault D."/>
            <person name="Soupe-Gilbert M.-E."/>
            <person name="Picardeau M."/>
            <person name="Goarant C."/>
        </authorList>
    </citation>
    <scope>NUCLEOTIDE SEQUENCE [LARGE SCALE GENOMIC DNA]</scope>
    <source>
        <strain evidence="1 2">FH2-C-A2</strain>
    </source>
</reference>
<proteinExistence type="predicted"/>
<sequence>MDPFRAVRKSPTMAEFSAFSRFLSEREGRNPFLSLICAGTRDRTFSSYSGKMIALFPSHSHFRMSERSLIRGLGSGSQIRR</sequence>
<dbReference type="EMBL" id="NPDT01000010">
    <property type="protein sequence ID" value="PJZ64319.1"/>
    <property type="molecule type" value="Genomic_DNA"/>
</dbReference>
<dbReference type="AlphaFoldDB" id="A0A2M9Z7A9"/>
<comment type="caution">
    <text evidence="1">The sequence shown here is derived from an EMBL/GenBank/DDBJ whole genome shotgun (WGS) entry which is preliminary data.</text>
</comment>
<evidence type="ECO:0000313" key="2">
    <source>
        <dbReference type="Proteomes" id="UP000231912"/>
    </source>
</evidence>
<dbReference type="Proteomes" id="UP000231912">
    <property type="component" value="Unassembled WGS sequence"/>
</dbReference>